<sequence>KFLYLIEEENKKLKKSQNKISFEKAIDFICRSLYSLINKVFLRENVEDASKNFVDPRSRYIPENVATRVLELSIFKDLNLSDDIWPDYFLSVNKEEVKHLFKKYLEIPEDVFYSDWSLSMLDMVYNQELFHNEKYLEEFLIEDVVIRLKSTK</sequence>
<reference evidence="1" key="1">
    <citation type="journal article" date="2014" name="Front. Microbiol.">
        <title>High frequency of phylogenetically diverse reductive dehalogenase-homologous genes in deep subseafloor sedimentary metagenomes.</title>
        <authorList>
            <person name="Kawai M."/>
            <person name="Futagami T."/>
            <person name="Toyoda A."/>
            <person name="Takaki Y."/>
            <person name="Nishi S."/>
            <person name="Hori S."/>
            <person name="Arai W."/>
            <person name="Tsubouchi T."/>
            <person name="Morono Y."/>
            <person name="Uchiyama I."/>
            <person name="Ito T."/>
            <person name="Fujiyama A."/>
            <person name="Inagaki F."/>
            <person name="Takami H."/>
        </authorList>
    </citation>
    <scope>NUCLEOTIDE SEQUENCE</scope>
    <source>
        <strain evidence="1">Expedition CK06-06</strain>
    </source>
</reference>
<organism evidence="1">
    <name type="scientific">marine sediment metagenome</name>
    <dbReference type="NCBI Taxonomy" id="412755"/>
    <lineage>
        <taxon>unclassified sequences</taxon>
        <taxon>metagenomes</taxon>
        <taxon>ecological metagenomes</taxon>
    </lineage>
</organism>
<name>X0Z9G6_9ZZZZ</name>
<evidence type="ECO:0000313" key="1">
    <source>
        <dbReference type="EMBL" id="GAG65975.1"/>
    </source>
</evidence>
<proteinExistence type="predicted"/>
<feature type="non-terminal residue" evidence="1">
    <location>
        <position position="1"/>
    </location>
</feature>
<dbReference type="AlphaFoldDB" id="X0Z9G6"/>
<comment type="caution">
    <text evidence="1">The sequence shown here is derived from an EMBL/GenBank/DDBJ whole genome shotgun (WGS) entry which is preliminary data.</text>
</comment>
<accession>X0Z9G6</accession>
<protein>
    <submittedName>
        <fullName evidence="1">Uncharacterized protein</fullName>
    </submittedName>
</protein>
<gene>
    <name evidence="1" type="ORF">S01H4_07971</name>
</gene>
<dbReference type="EMBL" id="BART01002672">
    <property type="protein sequence ID" value="GAG65975.1"/>
    <property type="molecule type" value="Genomic_DNA"/>
</dbReference>